<dbReference type="Pfam" id="PF19624">
    <property type="entry name" value="DUF6129"/>
    <property type="match status" value="1"/>
</dbReference>
<gene>
    <name evidence="2" type="ORF">MoryE10_26170</name>
</gene>
<dbReference type="EMBL" id="AP019782">
    <property type="protein sequence ID" value="BBL72011.1"/>
    <property type="molecule type" value="Genomic_DNA"/>
</dbReference>
<reference evidence="2" key="1">
    <citation type="submission" date="2019-06" db="EMBL/GenBank/DDBJ databases">
        <title>Complete genome sequence of Methylogaea oryzae strain JCM16910.</title>
        <authorList>
            <person name="Asakawa S."/>
        </authorList>
    </citation>
    <scope>NUCLEOTIDE SEQUENCE</scope>
    <source>
        <strain evidence="2">E10</strain>
    </source>
</reference>
<dbReference type="Proteomes" id="UP000824988">
    <property type="component" value="Chromosome"/>
</dbReference>
<sequence length="89" mass="9465">MIADELLRSVADRVESAGPGEAVLAELRGTYPGVHFSYCMDDDVGGVEPVLRKQSFNLYLVDGRDHCLKLTGDAAAATGLLVAELVDEA</sequence>
<accession>A0A8D5AJ41</accession>
<evidence type="ECO:0000313" key="2">
    <source>
        <dbReference type="EMBL" id="BBL72011.1"/>
    </source>
</evidence>
<organism evidence="2 3">
    <name type="scientific">Methylogaea oryzae</name>
    <dbReference type="NCBI Taxonomy" id="1295382"/>
    <lineage>
        <taxon>Bacteria</taxon>
        <taxon>Pseudomonadati</taxon>
        <taxon>Pseudomonadota</taxon>
        <taxon>Gammaproteobacteria</taxon>
        <taxon>Methylococcales</taxon>
        <taxon>Methylococcaceae</taxon>
        <taxon>Methylogaea</taxon>
    </lineage>
</organism>
<protein>
    <recommendedName>
        <fullName evidence="1">DUF6129 domain-containing protein</fullName>
    </recommendedName>
</protein>
<name>A0A8D5AJ41_9GAMM</name>
<evidence type="ECO:0000313" key="3">
    <source>
        <dbReference type="Proteomes" id="UP000824988"/>
    </source>
</evidence>
<evidence type="ECO:0000259" key="1">
    <source>
        <dbReference type="Pfam" id="PF19624"/>
    </source>
</evidence>
<dbReference type="KEGG" id="moz:MoryE10_26170"/>
<dbReference type="AlphaFoldDB" id="A0A8D5AJ41"/>
<dbReference type="InterPro" id="IPR046132">
    <property type="entry name" value="DUF6129"/>
</dbReference>
<keyword evidence="3" id="KW-1185">Reference proteome</keyword>
<feature type="domain" description="DUF6129" evidence="1">
    <location>
        <begin position="25"/>
        <end position="74"/>
    </location>
</feature>
<proteinExistence type="predicted"/>
<dbReference type="RefSeq" id="WP_054772843.1">
    <property type="nucleotide sequence ID" value="NZ_AP019782.1"/>
</dbReference>